<dbReference type="Proteomes" id="UP001201397">
    <property type="component" value="Unassembled WGS sequence"/>
</dbReference>
<dbReference type="RefSeq" id="WP_237092126.1">
    <property type="nucleotide sequence ID" value="NZ_JAKKDL010000001.1"/>
</dbReference>
<sequence length="101" mass="11522">MKSNKTMFIMSCIFFISGCTPEGIFDLGYGIRGGYNIDVDYALGSHISKEKADAAWKECTRNFDRSDHIEKCMTDQGLIRLSDIKNRQKNSKKLHKTEILP</sequence>
<reference evidence="1" key="1">
    <citation type="submission" date="2022-01" db="EMBL/GenBank/DDBJ databases">
        <title>Neisseria sp. ZJ104.</title>
        <authorList>
            <person name="Yang C."/>
        </authorList>
    </citation>
    <scope>NUCLEOTIDE SEQUENCE</scope>
    <source>
        <strain evidence="1">ZJ104</strain>
    </source>
</reference>
<proteinExistence type="predicted"/>
<evidence type="ECO:0000313" key="2">
    <source>
        <dbReference type="EMBL" id="MCF7529607.1"/>
    </source>
</evidence>
<evidence type="ECO:0000313" key="3">
    <source>
        <dbReference type="Proteomes" id="UP001201397"/>
    </source>
</evidence>
<evidence type="ECO:0000313" key="1">
    <source>
        <dbReference type="EMBL" id="MCF7528749.1"/>
    </source>
</evidence>
<evidence type="ECO:0008006" key="4">
    <source>
        <dbReference type="Google" id="ProtNLM"/>
    </source>
</evidence>
<comment type="caution">
    <text evidence="1">The sequence shown here is derived from an EMBL/GenBank/DDBJ whole genome shotgun (WGS) entry which is preliminary data.</text>
</comment>
<dbReference type="EMBL" id="JAKKDL010000004">
    <property type="protein sequence ID" value="MCF7529607.1"/>
    <property type="molecule type" value="Genomic_DNA"/>
</dbReference>
<protein>
    <recommendedName>
        <fullName evidence="4">Lipoprotein</fullName>
    </recommendedName>
</protein>
<gene>
    <name evidence="1" type="ORF">L4H06_00635</name>
    <name evidence="2" type="ORF">L4H06_05150</name>
</gene>
<dbReference type="AlphaFoldDB" id="A0AAW5ABU6"/>
<dbReference type="PROSITE" id="PS51257">
    <property type="entry name" value="PROKAR_LIPOPROTEIN"/>
    <property type="match status" value="1"/>
</dbReference>
<name>A0AAW5ABU6_9NEIS</name>
<accession>A0AAW5ABU6</accession>
<dbReference type="EMBL" id="JAKKDL010000001">
    <property type="protein sequence ID" value="MCF7528749.1"/>
    <property type="molecule type" value="Genomic_DNA"/>
</dbReference>
<organism evidence="1 3">
    <name type="scientific">Neisseria lisongii</name>
    <dbReference type="NCBI Taxonomy" id="2912188"/>
    <lineage>
        <taxon>Bacteria</taxon>
        <taxon>Pseudomonadati</taxon>
        <taxon>Pseudomonadota</taxon>
        <taxon>Betaproteobacteria</taxon>
        <taxon>Neisseriales</taxon>
        <taxon>Neisseriaceae</taxon>
        <taxon>Neisseria</taxon>
    </lineage>
</organism>